<keyword evidence="3" id="KW-1185">Reference proteome</keyword>
<dbReference type="EMBL" id="VTPC01044621">
    <property type="protein sequence ID" value="KAF2890876.1"/>
    <property type="molecule type" value="Genomic_DNA"/>
</dbReference>
<name>A0A8K0CTB0_IGNLU</name>
<dbReference type="AlphaFoldDB" id="A0A8K0CTB0"/>
<comment type="caution">
    <text evidence="2">The sequence shown here is derived from an EMBL/GenBank/DDBJ whole genome shotgun (WGS) entry which is preliminary data.</text>
</comment>
<accession>A0A8K0CTB0</accession>
<protein>
    <recommendedName>
        <fullName evidence="1">Transposable element P transposase-like RNase H domain-containing protein</fullName>
    </recommendedName>
</protein>
<dbReference type="InterPro" id="IPR048365">
    <property type="entry name" value="TNP-like_RNaseH_N"/>
</dbReference>
<proteinExistence type="predicted"/>
<evidence type="ECO:0000313" key="3">
    <source>
        <dbReference type="Proteomes" id="UP000801492"/>
    </source>
</evidence>
<feature type="domain" description="Transposable element P transposase-like RNase H" evidence="1">
    <location>
        <begin position="1"/>
        <end position="50"/>
    </location>
</feature>
<evidence type="ECO:0000259" key="1">
    <source>
        <dbReference type="Pfam" id="PF21787"/>
    </source>
</evidence>
<dbReference type="OrthoDB" id="6491412at2759"/>
<dbReference type="Pfam" id="PF21787">
    <property type="entry name" value="TNP-like_RNaseH_N"/>
    <property type="match status" value="1"/>
</dbReference>
<gene>
    <name evidence="2" type="ORF">ILUMI_15297</name>
</gene>
<sequence>MSIIKLIERTGKKFPDYIDLGTNLDADSLPEAKEILVFIMVAINSSWKIPTCLEVVSEANVILTSFTFDGTATNLSVVSILGAQIEDPTNLKSESSHSSTADSVSFYLDPCHMIKLTSNCLASKRNLTDAEKGEILWKFFENRVHLKKGCMLPRNCETGICNGKERR</sequence>
<reference evidence="2" key="1">
    <citation type="submission" date="2019-08" db="EMBL/GenBank/DDBJ databases">
        <title>The genome of the North American firefly Photinus pyralis.</title>
        <authorList>
            <consortium name="Photinus pyralis genome working group"/>
            <person name="Fallon T.R."/>
            <person name="Sander Lower S.E."/>
            <person name="Weng J.-K."/>
        </authorList>
    </citation>
    <scope>NUCLEOTIDE SEQUENCE</scope>
    <source>
        <strain evidence="2">TRF0915ILg1</strain>
        <tissue evidence="2">Whole body</tissue>
    </source>
</reference>
<dbReference type="Proteomes" id="UP000801492">
    <property type="component" value="Unassembled WGS sequence"/>
</dbReference>
<organism evidence="2 3">
    <name type="scientific">Ignelater luminosus</name>
    <name type="common">Cucubano</name>
    <name type="synonym">Pyrophorus luminosus</name>
    <dbReference type="NCBI Taxonomy" id="2038154"/>
    <lineage>
        <taxon>Eukaryota</taxon>
        <taxon>Metazoa</taxon>
        <taxon>Ecdysozoa</taxon>
        <taxon>Arthropoda</taxon>
        <taxon>Hexapoda</taxon>
        <taxon>Insecta</taxon>
        <taxon>Pterygota</taxon>
        <taxon>Neoptera</taxon>
        <taxon>Endopterygota</taxon>
        <taxon>Coleoptera</taxon>
        <taxon>Polyphaga</taxon>
        <taxon>Elateriformia</taxon>
        <taxon>Elateroidea</taxon>
        <taxon>Elateridae</taxon>
        <taxon>Agrypninae</taxon>
        <taxon>Pyrophorini</taxon>
        <taxon>Ignelater</taxon>
    </lineage>
</organism>
<evidence type="ECO:0000313" key="2">
    <source>
        <dbReference type="EMBL" id="KAF2890876.1"/>
    </source>
</evidence>